<dbReference type="PROSITE" id="PS01331">
    <property type="entry name" value="THYMIDYLATE_KINASE"/>
    <property type="match status" value="1"/>
</dbReference>
<dbReference type="InterPro" id="IPR039430">
    <property type="entry name" value="Thymidylate_kin-like_dom"/>
</dbReference>
<dbReference type="InterPro" id="IPR027417">
    <property type="entry name" value="P-loop_NTPase"/>
</dbReference>
<proteinExistence type="inferred from homology"/>
<comment type="caution">
    <text evidence="10">The sequence shown here is derived from an EMBL/GenBank/DDBJ whole genome shotgun (WGS) entry which is preliminary data.</text>
</comment>
<evidence type="ECO:0000256" key="5">
    <source>
        <dbReference type="ARBA" id="ARBA00022727"/>
    </source>
</evidence>
<evidence type="ECO:0000259" key="9">
    <source>
        <dbReference type="Pfam" id="PF02223"/>
    </source>
</evidence>
<evidence type="ECO:0000256" key="1">
    <source>
        <dbReference type="ARBA" id="ARBA00004992"/>
    </source>
</evidence>
<dbReference type="PANTHER" id="PTHR10344">
    <property type="entry name" value="THYMIDYLATE KINASE"/>
    <property type="match status" value="1"/>
</dbReference>
<dbReference type="GO" id="GO:0006233">
    <property type="term" value="P:dTDP biosynthetic process"/>
    <property type="evidence" value="ECO:0007669"/>
    <property type="project" value="InterPro"/>
</dbReference>
<protein>
    <recommendedName>
        <fullName evidence="3">dTMP kinase</fullName>
        <ecNumber evidence="3">2.7.4.9</ecNumber>
    </recommendedName>
</protein>
<feature type="domain" description="Thymidylate kinase-like" evidence="9">
    <location>
        <begin position="1"/>
        <end position="140"/>
    </location>
</feature>
<evidence type="ECO:0000256" key="7">
    <source>
        <dbReference type="ARBA" id="ARBA00022777"/>
    </source>
</evidence>
<name>A0A2S5B066_9BASI</name>
<dbReference type="SUPFAM" id="SSF52540">
    <property type="entry name" value="P-loop containing nucleoside triphosphate hydrolases"/>
    <property type="match status" value="1"/>
</dbReference>
<dbReference type="GO" id="GO:0006235">
    <property type="term" value="P:dTTP biosynthetic process"/>
    <property type="evidence" value="ECO:0007669"/>
    <property type="project" value="TreeGrafter"/>
</dbReference>
<keyword evidence="7" id="KW-0418">Kinase</keyword>
<dbReference type="GO" id="GO:0005524">
    <property type="term" value="F:ATP binding"/>
    <property type="evidence" value="ECO:0007669"/>
    <property type="project" value="UniProtKB-KW"/>
</dbReference>
<keyword evidence="6" id="KW-0547">Nucleotide-binding</keyword>
<sequence>MIDSYLSQKAELDDRAIHLLFSANRWERASQILQDLNEGRTVVCDRYAFSGIAFSVIKGLSWEWCRAPDIGLPAPDLVLFLRVSSAVAEQRGGFGQERYEKREVQLKVADAFRRLGESMPEGDWIEIDADRGMEEVQADIAARVEAVLRGSRVEEPVQQLWV</sequence>
<dbReference type="Pfam" id="PF02223">
    <property type="entry name" value="Thymidylate_kin"/>
    <property type="match status" value="1"/>
</dbReference>
<dbReference type="GO" id="GO:0006227">
    <property type="term" value="P:dUDP biosynthetic process"/>
    <property type="evidence" value="ECO:0007669"/>
    <property type="project" value="TreeGrafter"/>
</dbReference>
<evidence type="ECO:0000256" key="2">
    <source>
        <dbReference type="ARBA" id="ARBA00009776"/>
    </source>
</evidence>
<dbReference type="STRING" id="741276.A0A2S5B066"/>
<keyword evidence="11" id="KW-1185">Reference proteome</keyword>
<dbReference type="Proteomes" id="UP000237144">
    <property type="component" value="Unassembled WGS sequence"/>
</dbReference>
<dbReference type="GO" id="GO:0005829">
    <property type="term" value="C:cytosol"/>
    <property type="evidence" value="ECO:0007669"/>
    <property type="project" value="TreeGrafter"/>
</dbReference>
<keyword evidence="5" id="KW-0545">Nucleotide biosynthesis</keyword>
<dbReference type="GO" id="GO:0004550">
    <property type="term" value="F:nucleoside diphosphate kinase activity"/>
    <property type="evidence" value="ECO:0007669"/>
    <property type="project" value="TreeGrafter"/>
</dbReference>
<accession>A0A2S5B066</accession>
<keyword evidence="8" id="KW-0067">ATP-binding</keyword>
<dbReference type="AlphaFoldDB" id="A0A2S5B066"/>
<evidence type="ECO:0000313" key="11">
    <source>
        <dbReference type="Proteomes" id="UP000237144"/>
    </source>
</evidence>
<dbReference type="PANTHER" id="PTHR10344:SF1">
    <property type="entry name" value="THYMIDYLATE KINASE"/>
    <property type="match status" value="1"/>
</dbReference>
<evidence type="ECO:0000256" key="8">
    <source>
        <dbReference type="ARBA" id="ARBA00022840"/>
    </source>
</evidence>
<evidence type="ECO:0000256" key="3">
    <source>
        <dbReference type="ARBA" id="ARBA00012980"/>
    </source>
</evidence>
<dbReference type="GO" id="GO:0005634">
    <property type="term" value="C:nucleus"/>
    <property type="evidence" value="ECO:0007669"/>
    <property type="project" value="TreeGrafter"/>
</dbReference>
<evidence type="ECO:0000256" key="6">
    <source>
        <dbReference type="ARBA" id="ARBA00022741"/>
    </source>
</evidence>
<comment type="similarity">
    <text evidence="2">Belongs to the thymidylate kinase family.</text>
</comment>
<dbReference type="GO" id="GO:0004798">
    <property type="term" value="F:dTMP kinase activity"/>
    <property type="evidence" value="ECO:0007669"/>
    <property type="project" value="UniProtKB-EC"/>
</dbReference>
<comment type="pathway">
    <text evidence="1">Pyrimidine metabolism; dTTP biosynthesis.</text>
</comment>
<dbReference type="EC" id="2.7.4.9" evidence="3"/>
<dbReference type="InterPro" id="IPR018095">
    <property type="entry name" value="Thymidylate_kin_CS"/>
</dbReference>
<evidence type="ECO:0000256" key="4">
    <source>
        <dbReference type="ARBA" id="ARBA00022679"/>
    </source>
</evidence>
<gene>
    <name evidence="10" type="ORF">BMF94_6752</name>
</gene>
<dbReference type="OrthoDB" id="425602at2759"/>
<keyword evidence="4" id="KW-0808">Transferase</keyword>
<evidence type="ECO:0000313" key="10">
    <source>
        <dbReference type="EMBL" id="POY70169.1"/>
    </source>
</evidence>
<dbReference type="GO" id="GO:0005739">
    <property type="term" value="C:mitochondrion"/>
    <property type="evidence" value="ECO:0007669"/>
    <property type="project" value="TreeGrafter"/>
</dbReference>
<organism evidence="10 11">
    <name type="scientific">Rhodotorula taiwanensis</name>
    <dbReference type="NCBI Taxonomy" id="741276"/>
    <lineage>
        <taxon>Eukaryota</taxon>
        <taxon>Fungi</taxon>
        <taxon>Dikarya</taxon>
        <taxon>Basidiomycota</taxon>
        <taxon>Pucciniomycotina</taxon>
        <taxon>Microbotryomycetes</taxon>
        <taxon>Sporidiobolales</taxon>
        <taxon>Sporidiobolaceae</taxon>
        <taxon>Rhodotorula</taxon>
    </lineage>
</organism>
<dbReference type="EMBL" id="PJQD01000140">
    <property type="protein sequence ID" value="POY70169.1"/>
    <property type="molecule type" value="Genomic_DNA"/>
</dbReference>
<reference evidence="10 11" key="1">
    <citation type="journal article" date="2018" name="Front. Microbiol.">
        <title>Prospects for Fungal Bioremediation of Acidic Radioactive Waste Sites: Characterization and Genome Sequence of Rhodotorula taiwanensis MD1149.</title>
        <authorList>
            <person name="Tkavc R."/>
            <person name="Matrosova V.Y."/>
            <person name="Grichenko O.E."/>
            <person name="Gostincar C."/>
            <person name="Volpe R.P."/>
            <person name="Klimenkova P."/>
            <person name="Gaidamakova E.K."/>
            <person name="Zhou C.E."/>
            <person name="Stewart B.J."/>
            <person name="Lyman M.G."/>
            <person name="Malfatti S.A."/>
            <person name="Rubinfeld B."/>
            <person name="Courtot M."/>
            <person name="Singh J."/>
            <person name="Dalgard C.L."/>
            <person name="Hamilton T."/>
            <person name="Frey K.G."/>
            <person name="Gunde-Cimerman N."/>
            <person name="Dugan L."/>
            <person name="Daly M.J."/>
        </authorList>
    </citation>
    <scope>NUCLEOTIDE SEQUENCE [LARGE SCALE GENOMIC DNA]</scope>
    <source>
        <strain evidence="10 11">MD1149</strain>
    </source>
</reference>
<dbReference type="Gene3D" id="3.40.50.300">
    <property type="entry name" value="P-loop containing nucleotide triphosphate hydrolases"/>
    <property type="match status" value="1"/>
</dbReference>